<keyword evidence="1" id="KW-0812">Transmembrane</keyword>
<feature type="transmembrane region" description="Helical" evidence="1">
    <location>
        <begin position="179"/>
        <end position="201"/>
    </location>
</feature>
<dbReference type="InterPro" id="IPR025333">
    <property type="entry name" value="DUF4239"/>
</dbReference>
<keyword evidence="1" id="KW-1133">Transmembrane helix</keyword>
<dbReference type="EMBL" id="CP060394">
    <property type="protein sequence ID" value="QNI31760.1"/>
    <property type="molecule type" value="Genomic_DNA"/>
</dbReference>
<dbReference type="RefSeq" id="WP_186742673.1">
    <property type="nucleotide sequence ID" value="NZ_CP060394.1"/>
</dbReference>
<dbReference type="AlphaFoldDB" id="A0A7G8BGU0"/>
<name>A0A7G8BGU0_9BACT</name>
<reference evidence="2 3" key="1">
    <citation type="submission" date="2020-08" db="EMBL/GenBank/DDBJ databases">
        <title>Edaphobacter telluris sp. nov. and Acidobacterium dinghuensis sp. nov., two acidobacteria isolated from forest soil.</title>
        <authorList>
            <person name="Fu J."/>
            <person name="Qiu L."/>
        </authorList>
    </citation>
    <scope>NUCLEOTIDE SEQUENCE [LARGE SCALE GENOMIC DNA]</scope>
    <source>
        <strain evidence="2">4Y35</strain>
    </source>
</reference>
<keyword evidence="3" id="KW-1185">Reference proteome</keyword>
<evidence type="ECO:0000313" key="2">
    <source>
        <dbReference type="EMBL" id="QNI31760.1"/>
    </source>
</evidence>
<accession>A0A7G8BGU0</accession>
<keyword evidence="1" id="KW-0472">Membrane</keyword>
<dbReference type="Proteomes" id="UP000515312">
    <property type="component" value="Chromosome"/>
</dbReference>
<sequence>MLQASESAFVVIAVMAASLAFLFALDRCWPSHHRRKHNDAFAWQVNFLGMTYGVIISFMLFAAWTSFSDAITNANGEANAAINLSRLSDTLPQAQGDSVRALTRSYVDVMLNDEWPAMTHNQLSPKSHELIQQLWYVLSHTLATSQAQQVGLDHAFIELSSMTEHRRIRQEQALQHLPGILWAVLLLGSVLTVSYACLFGAENLKLHAIQVGGLSLLIALSLAAIADLSRPYQGAAHVEPYGFLRAQETLNAATETH</sequence>
<feature type="transmembrane region" description="Helical" evidence="1">
    <location>
        <begin position="207"/>
        <end position="226"/>
    </location>
</feature>
<gene>
    <name evidence="2" type="ORF">H7849_22375</name>
</gene>
<dbReference type="KEGG" id="adin:H7849_22375"/>
<dbReference type="Pfam" id="PF14023">
    <property type="entry name" value="Bestrophin-like"/>
    <property type="match status" value="1"/>
</dbReference>
<evidence type="ECO:0000313" key="3">
    <source>
        <dbReference type="Proteomes" id="UP000515312"/>
    </source>
</evidence>
<feature type="transmembrane region" description="Helical" evidence="1">
    <location>
        <begin position="45"/>
        <end position="64"/>
    </location>
</feature>
<proteinExistence type="predicted"/>
<feature type="transmembrane region" description="Helical" evidence="1">
    <location>
        <begin position="7"/>
        <end position="25"/>
    </location>
</feature>
<organism evidence="2 3">
    <name type="scientific">Alloacidobacterium dinghuense</name>
    <dbReference type="NCBI Taxonomy" id="2763107"/>
    <lineage>
        <taxon>Bacteria</taxon>
        <taxon>Pseudomonadati</taxon>
        <taxon>Acidobacteriota</taxon>
        <taxon>Terriglobia</taxon>
        <taxon>Terriglobales</taxon>
        <taxon>Acidobacteriaceae</taxon>
        <taxon>Alloacidobacterium</taxon>
    </lineage>
</organism>
<protein>
    <submittedName>
        <fullName evidence="2">DUF4239 domain-containing protein</fullName>
    </submittedName>
</protein>
<evidence type="ECO:0000256" key="1">
    <source>
        <dbReference type="SAM" id="Phobius"/>
    </source>
</evidence>